<proteinExistence type="predicted"/>
<accession>A0A194Q4M9</accession>
<dbReference type="InterPro" id="IPR015943">
    <property type="entry name" value="WD40/YVTN_repeat-like_dom_sf"/>
</dbReference>
<protein>
    <submittedName>
        <fullName evidence="8">Neuroblastoma-amplified sequence</fullName>
    </submittedName>
</protein>
<keyword evidence="4" id="KW-0653">Protein transport</keyword>
<dbReference type="STRING" id="66420.A0A194Q4M9"/>
<evidence type="ECO:0000259" key="7">
    <source>
        <dbReference type="Pfam" id="PF15492"/>
    </source>
</evidence>
<dbReference type="GO" id="GO:0000149">
    <property type="term" value="F:SNARE binding"/>
    <property type="evidence" value="ECO:0007669"/>
    <property type="project" value="TreeGrafter"/>
</dbReference>
<evidence type="ECO:0000313" key="9">
    <source>
        <dbReference type="Proteomes" id="UP000053268"/>
    </source>
</evidence>
<feature type="region of interest" description="Disordered" evidence="5">
    <location>
        <begin position="336"/>
        <end position="359"/>
    </location>
</feature>
<evidence type="ECO:0000256" key="2">
    <source>
        <dbReference type="ARBA" id="ARBA00022448"/>
    </source>
</evidence>
<feature type="domain" description="Sec39" evidence="6">
    <location>
        <begin position="663"/>
        <end position="872"/>
    </location>
</feature>
<name>A0A194Q4M9_PAPXU</name>
<comment type="subcellular location">
    <subcellularLocation>
        <location evidence="1">Endoplasmic reticulum</location>
    </subcellularLocation>
</comment>
<keyword evidence="9" id="KW-1185">Reference proteome</keyword>
<dbReference type="InterPro" id="IPR029145">
    <property type="entry name" value="NBAS_N"/>
</dbReference>
<dbReference type="Pfam" id="PF08314">
    <property type="entry name" value="Sec39"/>
    <property type="match status" value="2"/>
</dbReference>
<dbReference type="EMBL" id="KQ459465">
    <property type="protein sequence ID" value="KPJ00304.1"/>
    <property type="molecule type" value="Genomic_DNA"/>
</dbReference>
<sequence>MAESKSILHELYVFSEWKPEPEYLQKHDSILPENISALWRWFKFFGPKKSLIDSVTAHKEKQQKWHIALGDEGKVIAVLTDSILEIRTKRSEYATIAARTTVSRDAYAQWRKLVWSPDCSFLVLAYGNGIVSFFDLTASNLFNIPADCSRPGGLECTDNTHAVSDIIFMPLRVKDTKWNWEVLVVTFDGRLRGYVVSQTEGFKLRHSFRFPAGVAALAYCPPHDALYVAGVPRNTKDVSSPLSAGITAWRILNEEPFYKLSVVSDQLETQLNNERFNLYIPFITSKNMNFIVRMEVSSDSSKLVCIHCNGEVSVWRLPLLRLLHRWPLARQPAHHLRSPLHPTHPHHPPHPAHTPARIKHSDPALYHPADVNWWTNEEIILSRFSGAVSVCGIEDMENILGKQPEFFQGTPQVTRAHEGAFMVLECESNVLPANKSTSDETMEVVKVEEDVDDSMLELTKELFKTVLFAITDMETFQPKPKKITVVSRVYRLLGVKSTTPTELFSRKIESGNYSEALSLAEQFGLDSDLVYQQQWRKNPVSTDAIDNYLSKVSKKIWAVHQCVDRLPETLPAANDLLRFGLHLTNERILDEINKERGDDKLKDPEDITLEDLNAYTSELLRCRHVMLFYKERLRLYESILKCEKSTYNKEEYDCLRSNSIVHSAVEIAKEGRIEALTCLWPHIRSVPMQLAVLDNLPEIINPLDFQHILPTTHPLQMFEHRPPVKVEPLEIERDWCRKQIFRSIWSSNWSEDTTPESESASEEFVDYAVWYERRARDIEARSGLASHALALVTLAAIGGGVKGLDNILFHLLTLSTLIYDINVEGVTLSDLEKMSPLETCKLLMKMTTPENFVADVKQFVVPFMKRFENLTQRAGACLCGIIDFVESVSIEDLSYILLLLQSPKEFELDVRTHIELAERCLFAHNGTDQLEMAVDLLNCILKETDGTISSSELVRRVSALERLVGGATRAAWRGVRVPLRDLRDMLGDARAAQRLLARLARTLSQREEKPTPQDWESLLKDILELQATLFDCVTKEQCYEIYSSALLASGEATSVRLAASALTCARAQPRPPPALPYLRSVQLVIDSSKEYFNSASSLTDPALELAKCCLSLIEDENEDIKKELDLISSLSLLNSFGLTILPIQVRLCEDRMLLIKECLTLNRNAYLASHKLLNLAKLLRIAGDDEITREGMVLQLVGEQALGAGGGGGAACAAAARRLAALRYAPAAPLLADAAKRAHAHADLSERRALLAAAAAHAAPADLEAVLCDRLNLEVENLQQTGSGLADQMKLATRRQSTDEEFADAVTTPVVEKKDLVPQKLPIFNYLIDTVRDKLNLSDTKDSSEEAIEQSVHCPEFYRCLYPEHSVCSAQYSYERFSMPAPAASLDRTLLAWYYTHSALLDNANMQLEADVLEKCGEELLYNDTPLSVSCLVRAAGGAERLALTHHTPTAASAALYATLLQCNSSELRDNVYLAQPKQMARSTLKQSNATEKQLATIRLCLEQLAGELDVKRMREFGVNVNGLLFGADPDYRREIIYRLARSTDEAQVRLACALARRHSLDEMDVWLTHAAHARADTRLLNLMPENTPDAHTRIKEALWEACGGAEHGELLAVLGLLQRVDDRPHIHGLTAQEHIKLLKKAKAASPDLDYKLLVSQPCVQELTAHLLHILRPENVGMVGKFLRTLPPAIKLPLSVNSLYTTWLTKHFFSVGANASNKKWMQQYRQCASYFNKLAKDDLLRFLNDTCFSSDAVKRVPAGTRNLMLMQAVDYCQQEQENDYKFSKNEQSWSQVGEEVTRWARFLDNYHSAAVQALRHASDIPDENGWTELEMSHGDVERATCALGELVVCGVRPAALASLLHCLHLNLAPHHLFQHRLAHYANDLQSIEILVGRVCQYHKEGVKFPEEVVSALVSRAEALQLPPHRQLGLLALSRRTRTPHLDHLAHSTAALLRNEWPDLEYAQQLTDDQLLSEEGRREVFSKFMSLSDSWQKKKALVDVLNCWPPTKEQERRSLHCEYVHTLLNAAEQSEALVLIKLLLREPILDDEEVQWLCESAPEAGALCAVWLALLNHCDHTPRLVLSLLDRHKEWVRKQEIEDDLIKELLDNDMFIPLVPTVLYSHTINYIINKDATKDELNTYTVSWAIDQLKKANYIAEAGQLQLLHIGVPAPLRGFTQSVLYFKNILNQ</sequence>
<reference evidence="8 9" key="1">
    <citation type="journal article" date="2015" name="Nat. Commun.">
        <title>Outbred genome sequencing and CRISPR/Cas9 gene editing in butterflies.</title>
        <authorList>
            <person name="Li X."/>
            <person name="Fan D."/>
            <person name="Zhang W."/>
            <person name="Liu G."/>
            <person name="Zhang L."/>
            <person name="Zhao L."/>
            <person name="Fang X."/>
            <person name="Chen L."/>
            <person name="Dong Y."/>
            <person name="Chen Y."/>
            <person name="Ding Y."/>
            <person name="Zhao R."/>
            <person name="Feng M."/>
            <person name="Zhu Y."/>
            <person name="Feng Y."/>
            <person name="Jiang X."/>
            <person name="Zhu D."/>
            <person name="Xiang H."/>
            <person name="Feng X."/>
            <person name="Li S."/>
            <person name="Wang J."/>
            <person name="Zhang G."/>
            <person name="Kronforst M.R."/>
            <person name="Wang W."/>
        </authorList>
    </citation>
    <scope>NUCLEOTIDE SEQUENCE [LARGE SCALE GENOMIC DNA]</scope>
    <source>
        <strain evidence="8">Ya'a_city_454_Px</strain>
        <tissue evidence="8">Whole body</tissue>
    </source>
</reference>
<evidence type="ECO:0000259" key="6">
    <source>
        <dbReference type="Pfam" id="PF08314"/>
    </source>
</evidence>
<evidence type="ECO:0000256" key="5">
    <source>
        <dbReference type="SAM" id="MobiDB-lite"/>
    </source>
</evidence>
<dbReference type="Proteomes" id="UP000053268">
    <property type="component" value="Unassembled WGS sequence"/>
</dbReference>
<dbReference type="Pfam" id="PF15492">
    <property type="entry name" value="Nbas_N"/>
    <property type="match status" value="1"/>
</dbReference>
<dbReference type="GO" id="GO:0070939">
    <property type="term" value="C:Dsl1/NZR complex"/>
    <property type="evidence" value="ECO:0007669"/>
    <property type="project" value="TreeGrafter"/>
</dbReference>
<organism evidence="8 9">
    <name type="scientific">Papilio xuthus</name>
    <name type="common">Asian swallowtail butterfly</name>
    <dbReference type="NCBI Taxonomy" id="66420"/>
    <lineage>
        <taxon>Eukaryota</taxon>
        <taxon>Metazoa</taxon>
        <taxon>Ecdysozoa</taxon>
        <taxon>Arthropoda</taxon>
        <taxon>Hexapoda</taxon>
        <taxon>Insecta</taxon>
        <taxon>Pterygota</taxon>
        <taxon>Neoptera</taxon>
        <taxon>Endopterygota</taxon>
        <taxon>Lepidoptera</taxon>
        <taxon>Glossata</taxon>
        <taxon>Ditrysia</taxon>
        <taxon>Papilionoidea</taxon>
        <taxon>Papilionidae</taxon>
        <taxon>Papilioninae</taxon>
        <taxon>Papilio</taxon>
    </lineage>
</organism>
<dbReference type="PANTHER" id="PTHR15922:SF2">
    <property type="entry name" value="NBAS SUBUNIT OF NRZ TETHERING COMPLEX"/>
    <property type="match status" value="1"/>
</dbReference>
<keyword evidence="3" id="KW-0256">Endoplasmic reticulum</keyword>
<evidence type="ECO:0000256" key="3">
    <source>
        <dbReference type="ARBA" id="ARBA00022824"/>
    </source>
</evidence>
<evidence type="ECO:0000256" key="4">
    <source>
        <dbReference type="ARBA" id="ARBA00022927"/>
    </source>
</evidence>
<dbReference type="InterPro" id="IPR036322">
    <property type="entry name" value="WD40_repeat_dom_sf"/>
</dbReference>
<evidence type="ECO:0000256" key="1">
    <source>
        <dbReference type="ARBA" id="ARBA00004240"/>
    </source>
</evidence>
<evidence type="ECO:0000313" key="8">
    <source>
        <dbReference type="EMBL" id="KPJ00304.1"/>
    </source>
</evidence>
<dbReference type="SUPFAM" id="SSF50978">
    <property type="entry name" value="WD40 repeat-like"/>
    <property type="match status" value="1"/>
</dbReference>
<feature type="domain" description="Neuroblastoma-amplified sequence N-terminal" evidence="7">
    <location>
        <begin position="65"/>
        <end position="334"/>
    </location>
</feature>
<dbReference type="GO" id="GO:0006890">
    <property type="term" value="P:retrograde vesicle-mediated transport, Golgi to endoplasmic reticulum"/>
    <property type="evidence" value="ECO:0007669"/>
    <property type="project" value="InterPro"/>
</dbReference>
<feature type="domain" description="Sec39" evidence="6">
    <location>
        <begin position="973"/>
        <end position="1184"/>
    </location>
</feature>
<feature type="compositionally biased region" description="Basic residues" evidence="5">
    <location>
        <begin position="336"/>
        <end position="350"/>
    </location>
</feature>
<dbReference type="InterPro" id="IPR013244">
    <property type="entry name" value="Sec39_domain"/>
</dbReference>
<keyword evidence="2" id="KW-0813">Transport</keyword>
<dbReference type="GO" id="GO:0015031">
    <property type="term" value="P:protein transport"/>
    <property type="evidence" value="ECO:0007669"/>
    <property type="project" value="UniProtKB-KW"/>
</dbReference>
<dbReference type="PANTHER" id="PTHR15922">
    <property type="entry name" value="NEUROBLASTOMA-AMPLIFIED SEQUENCE"/>
    <property type="match status" value="1"/>
</dbReference>
<dbReference type="Gene3D" id="2.130.10.10">
    <property type="entry name" value="YVTN repeat-like/Quinoprotein amine dehydrogenase"/>
    <property type="match status" value="1"/>
</dbReference>
<gene>
    <name evidence="8" type="ORF">RR46_02692</name>
</gene>